<organism evidence="1 2">
    <name type="scientific">Litoribrevibacter albus</name>
    <dbReference type="NCBI Taxonomy" id="1473156"/>
    <lineage>
        <taxon>Bacteria</taxon>
        <taxon>Pseudomonadati</taxon>
        <taxon>Pseudomonadota</taxon>
        <taxon>Gammaproteobacteria</taxon>
        <taxon>Oceanospirillales</taxon>
        <taxon>Oceanospirillaceae</taxon>
        <taxon>Litoribrevibacter</taxon>
    </lineage>
</organism>
<keyword evidence="2" id="KW-1185">Reference proteome</keyword>
<dbReference type="AlphaFoldDB" id="A0AA37SAR7"/>
<name>A0AA37SAR7_9GAMM</name>
<accession>A0AA37SAR7</accession>
<comment type="caution">
    <text evidence="1">The sequence shown here is derived from an EMBL/GenBank/DDBJ whole genome shotgun (WGS) entry which is preliminary data.</text>
</comment>
<protein>
    <recommendedName>
        <fullName evidence="3">Phage protein</fullName>
    </recommendedName>
</protein>
<dbReference type="EMBL" id="BSNM01000014">
    <property type="protein sequence ID" value="GLQ31640.1"/>
    <property type="molecule type" value="Genomic_DNA"/>
</dbReference>
<proteinExistence type="predicted"/>
<gene>
    <name evidence="1" type="ORF">GCM10007876_21190</name>
</gene>
<sequence>MKNKLTDLNDHLFAQIERLGDEELSHEQLEKEIARTDAITSVATQIISNAKTVLEAQVKLGDLPMNQKVPESLG</sequence>
<dbReference type="Proteomes" id="UP001161389">
    <property type="component" value="Unassembled WGS sequence"/>
</dbReference>
<evidence type="ECO:0008006" key="3">
    <source>
        <dbReference type="Google" id="ProtNLM"/>
    </source>
</evidence>
<dbReference type="RefSeq" id="WP_284381322.1">
    <property type="nucleotide sequence ID" value="NZ_BSNM01000014.1"/>
</dbReference>
<evidence type="ECO:0000313" key="2">
    <source>
        <dbReference type="Proteomes" id="UP001161389"/>
    </source>
</evidence>
<reference evidence="1" key="1">
    <citation type="journal article" date="2014" name="Int. J. Syst. Evol. Microbiol.">
        <title>Complete genome sequence of Corynebacterium casei LMG S-19264T (=DSM 44701T), isolated from a smear-ripened cheese.</title>
        <authorList>
            <consortium name="US DOE Joint Genome Institute (JGI-PGF)"/>
            <person name="Walter F."/>
            <person name="Albersmeier A."/>
            <person name="Kalinowski J."/>
            <person name="Ruckert C."/>
        </authorList>
    </citation>
    <scope>NUCLEOTIDE SEQUENCE</scope>
    <source>
        <strain evidence="1">NBRC 110071</strain>
    </source>
</reference>
<reference evidence="1" key="2">
    <citation type="submission" date="2023-01" db="EMBL/GenBank/DDBJ databases">
        <title>Draft genome sequence of Litoribrevibacter albus strain NBRC 110071.</title>
        <authorList>
            <person name="Sun Q."/>
            <person name="Mori K."/>
        </authorList>
    </citation>
    <scope>NUCLEOTIDE SEQUENCE</scope>
    <source>
        <strain evidence="1">NBRC 110071</strain>
    </source>
</reference>
<evidence type="ECO:0000313" key="1">
    <source>
        <dbReference type="EMBL" id="GLQ31640.1"/>
    </source>
</evidence>